<dbReference type="Gene3D" id="3.30.750.24">
    <property type="entry name" value="STAS domain"/>
    <property type="match status" value="1"/>
</dbReference>
<proteinExistence type="predicted"/>
<dbReference type="Proteomes" id="UP000279911">
    <property type="component" value="Unassembled WGS sequence"/>
</dbReference>
<dbReference type="PANTHER" id="PTHR33745">
    <property type="entry name" value="RSBT ANTAGONIST PROTEIN RSBS-RELATED"/>
    <property type="match status" value="1"/>
</dbReference>
<dbReference type="SUPFAM" id="SSF52091">
    <property type="entry name" value="SpoIIaa-like"/>
    <property type="match status" value="1"/>
</dbReference>
<dbReference type="PROSITE" id="PS50801">
    <property type="entry name" value="STAS"/>
    <property type="match status" value="1"/>
</dbReference>
<organism evidence="3 4">
    <name type="scientific">Mesobacillus subterraneus</name>
    <dbReference type="NCBI Taxonomy" id="285983"/>
    <lineage>
        <taxon>Bacteria</taxon>
        <taxon>Bacillati</taxon>
        <taxon>Bacillota</taxon>
        <taxon>Bacilli</taxon>
        <taxon>Bacillales</taxon>
        <taxon>Bacillaceae</taxon>
        <taxon>Mesobacillus</taxon>
    </lineage>
</organism>
<dbReference type="InterPro" id="IPR002645">
    <property type="entry name" value="STAS_dom"/>
</dbReference>
<evidence type="ECO:0000259" key="2">
    <source>
        <dbReference type="PROSITE" id="PS50801"/>
    </source>
</evidence>
<feature type="domain" description="STAS" evidence="2">
    <location>
        <begin position="171"/>
        <end position="282"/>
    </location>
</feature>
<sequence>MGLFIGADMVNPIERFSKYLIENAERISREITDYNLSKLDIELPADLIAESIKTNIEFLQFLGETLNLSNEEVAERFIRWHDEKQLKQKRFQYVAEELENIMKPYAETRLQLIEMLTKVSVAECLTTEEVVHVNNRLSYLLDLSITQTVIERERRTKELNRKNQRIITELSSPIVPIEKDMAILPLIGEFDFERSDYIMTHVIPKISELRIKTLIIDFSGIATIDGEIAARVFNIHKVLKLIGIETLLTGIRAEMAIDVINTGIDFSKLKTYGTVQQAILSNGN</sequence>
<dbReference type="PANTHER" id="PTHR33745:SF3">
    <property type="entry name" value="RSBT CO-ANTAGONIST PROTEIN RSBRC"/>
    <property type="match status" value="1"/>
</dbReference>
<dbReference type="InterPro" id="IPR051932">
    <property type="entry name" value="Bact_StressResp_Reg"/>
</dbReference>
<protein>
    <submittedName>
        <fullName evidence="3">STAS domain-containing protein</fullName>
    </submittedName>
</protein>
<keyword evidence="1" id="KW-0597">Phosphoprotein</keyword>
<dbReference type="Pfam" id="PF01740">
    <property type="entry name" value="STAS"/>
    <property type="match status" value="1"/>
</dbReference>
<gene>
    <name evidence="3" type="ORF">EJA10_03305</name>
</gene>
<accession>A0A427TVU7</accession>
<dbReference type="InterPro" id="IPR036513">
    <property type="entry name" value="STAS_dom_sf"/>
</dbReference>
<evidence type="ECO:0000313" key="4">
    <source>
        <dbReference type="Proteomes" id="UP000279911"/>
    </source>
</evidence>
<dbReference type="OrthoDB" id="2677458at2"/>
<comment type="caution">
    <text evidence="3">The sequence shown here is derived from an EMBL/GenBank/DDBJ whole genome shotgun (WGS) entry which is preliminary data.</text>
</comment>
<evidence type="ECO:0000256" key="1">
    <source>
        <dbReference type="ARBA" id="ARBA00022553"/>
    </source>
</evidence>
<reference evidence="4" key="1">
    <citation type="submission" date="2018-12" db="EMBL/GenBank/DDBJ databases">
        <title>Bacillus chawlae sp. nov., Bacillus glennii sp. nov., and Bacillus saganii sp. nov. Isolated from the Vehicle Assembly Building at Kennedy Space Center where the Viking Spacecraft were Assembled.</title>
        <authorList>
            <person name="Seuylemezian A."/>
            <person name="Vaishampayan P."/>
        </authorList>
    </citation>
    <scope>NUCLEOTIDE SEQUENCE [LARGE SCALE GENOMIC DNA]</scope>
    <source>
        <strain evidence="4">DSM 13966</strain>
    </source>
</reference>
<evidence type="ECO:0000313" key="3">
    <source>
        <dbReference type="EMBL" id="RSD28618.1"/>
    </source>
</evidence>
<name>A0A427TVU7_9BACI</name>
<dbReference type="CDD" id="cd07041">
    <property type="entry name" value="STAS_RsbR_RsbS_like"/>
    <property type="match status" value="1"/>
</dbReference>
<dbReference type="EMBL" id="RSFW01000006">
    <property type="protein sequence ID" value="RSD28618.1"/>
    <property type="molecule type" value="Genomic_DNA"/>
</dbReference>
<dbReference type="AlphaFoldDB" id="A0A427TVU7"/>